<proteinExistence type="predicted"/>
<reference evidence="1" key="1">
    <citation type="submission" date="2014-09" db="EMBL/GenBank/DDBJ databases">
        <authorList>
            <person name="Magalhaes I.L.F."/>
            <person name="Oliveira U."/>
            <person name="Santos F.R."/>
            <person name="Vidigal T.H.D.A."/>
            <person name="Brescovit A.D."/>
            <person name="Santos A.J."/>
        </authorList>
    </citation>
    <scope>NUCLEOTIDE SEQUENCE</scope>
    <source>
        <tissue evidence="1">Shoot tissue taken approximately 20 cm above the soil surface</tissue>
    </source>
</reference>
<sequence>MALDQQNTGRLNQQIDKKSKRKITRALTSVQSKIAGTCNLGVAAAHVTGRRS</sequence>
<accession>A0A0A9B8P9</accession>
<reference evidence="1" key="2">
    <citation type="journal article" date="2015" name="Data Brief">
        <title>Shoot transcriptome of the giant reed, Arundo donax.</title>
        <authorList>
            <person name="Barrero R.A."/>
            <person name="Guerrero F.D."/>
            <person name="Moolhuijzen P."/>
            <person name="Goolsby J.A."/>
            <person name="Tidwell J."/>
            <person name="Bellgard S.E."/>
            <person name="Bellgard M.I."/>
        </authorList>
    </citation>
    <scope>NUCLEOTIDE SEQUENCE</scope>
    <source>
        <tissue evidence="1">Shoot tissue taken approximately 20 cm above the soil surface</tissue>
    </source>
</reference>
<name>A0A0A9B8P9_ARUDO</name>
<evidence type="ECO:0000313" key="1">
    <source>
        <dbReference type="EMBL" id="JAD58543.1"/>
    </source>
</evidence>
<protein>
    <submittedName>
        <fullName evidence="1">Uncharacterized protein</fullName>
    </submittedName>
</protein>
<dbReference type="AlphaFoldDB" id="A0A0A9B8P9"/>
<dbReference type="EMBL" id="GBRH01239352">
    <property type="protein sequence ID" value="JAD58543.1"/>
    <property type="molecule type" value="Transcribed_RNA"/>
</dbReference>
<organism evidence="1">
    <name type="scientific">Arundo donax</name>
    <name type="common">Giant reed</name>
    <name type="synonym">Donax arundinaceus</name>
    <dbReference type="NCBI Taxonomy" id="35708"/>
    <lineage>
        <taxon>Eukaryota</taxon>
        <taxon>Viridiplantae</taxon>
        <taxon>Streptophyta</taxon>
        <taxon>Embryophyta</taxon>
        <taxon>Tracheophyta</taxon>
        <taxon>Spermatophyta</taxon>
        <taxon>Magnoliopsida</taxon>
        <taxon>Liliopsida</taxon>
        <taxon>Poales</taxon>
        <taxon>Poaceae</taxon>
        <taxon>PACMAD clade</taxon>
        <taxon>Arundinoideae</taxon>
        <taxon>Arundineae</taxon>
        <taxon>Arundo</taxon>
    </lineage>
</organism>